<reference evidence="10 12" key="2">
    <citation type="journal article" date="2020" name="Front. Microbiol.">
        <title>Genomic Analysis and Antimicrobial Resistance of Aliarcobacter cryaerophilus Strains From German Water Poultry.</title>
        <authorList>
            <person name="Muller E."/>
            <person name="Hotzel H."/>
            <person name="Ahlers C."/>
            <person name="Hanel I."/>
            <person name="Tomaso H."/>
            <person name="Abdel-Glil M.Y."/>
        </authorList>
    </citation>
    <scope>NUCLEOTIDE SEQUENCE [LARGE SCALE GENOMIC DNA]</scope>
    <source>
        <strain evidence="10 12">16CS1285-4</strain>
    </source>
</reference>
<comment type="similarity">
    <text evidence="3">Belongs to the Nudix hydrolase family. NudK subfamily.</text>
</comment>
<dbReference type="Gene3D" id="3.90.79.10">
    <property type="entry name" value="Nucleoside Triphosphate Pyrophosphohydrolase"/>
    <property type="match status" value="1"/>
</dbReference>
<dbReference type="PANTHER" id="PTHR11839">
    <property type="entry name" value="UDP/ADP-SUGAR PYROPHOSPHATASE"/>
    <property type="match status" value="1"/>
</dbReference>
<dbReference type="PROSITE" id="PS51462">
    <property type="entry name" value="NUDIX"/>
    <property type="match status" value="1"/>
</dbReference>
<accession>A0A2S9SKR3</accession>
<evidence type="ECO:0000313" key="12">
    <source>
        <dbReference type="Proteomes" id="UP000515842"/>
    </source>
</evidence>
<evidence type="ECO:0000313" key="9">
    <source>
        <dbReference type="EMBL" id="PRM87165.1"/>
    </source>
</evidence>
<evidence type="ECO:0000256" key="3">
    <source>
        <dbReference type="ARBA" id="ARBA00007275"/>
    </source>
</evidence>
<evidence type="ECO:0000256" key="7">
    <source>
        <dbReference type="ARBA" id="ARBA00032272"/>
    </source>
</evidence>
<evidence type="ECO:0000313" key="11">
    <source>
        <dbReference type="Proteomes" id="UP000239065"/>
    </source>
</evidence>
<dbReference type="Proteomes" id="UP000239065">
    <property type="component" value="Unassembled WGS sequence"/>
</dbReference>
<dbReference type="InterPro" id="IPR020084">
    <property type="entry name" value="NUDIX_hydrolase_CS"/>
</dbReference>
<dbReference type="AlphaFoldDB" id="A0A2S9SKR3"/>
<evidence type="ECO:0000256" key="1">
    <source>
        <dbReference type="ARBA" id="ARBA00000847"/>
    </source>
</evidence>
<dbReference type="SUPFAM" id="SSF55811">
    <property type="entry name" value="Nudix"/>
    <property type="match status" value="1"/>
</dbReference>
<evidence type="ECO:0000256" key="6">
    <source>
        <dbReference type="ARBA" id="ARBA00032162"/>
    </source>
</evidence>
<dbReference type="Proteomes" id="UP000515842">
    <property type="component" value="Chromosome"/>
</dbReference>
<evidence type="ECO:0000256" key="2">
    <source>
        <dbReference type="ARBA" id="ARBA00001946"/>
    </source>
</evidence>
<dbReference type="Pfam" id="PF00293">
    <property type="entry name" value="NUDIX"/>
    <property type="match status" value="1"/>
</dbReference>
<evidence type="ECO:0000256" key="4">
    <source>
        <dbReference type="ARBA" id="ARBA00016377"/>
    </source>
</evidence>
<dbReference type="PANTHER" id="PTHR11839:SF18">
    <property type="entry name" value="NUDIX HYDROLASE DOMAIN-CONTAINING PROTEIN"/>
    <property type="match status" value="1"/>
</dbReference>
<proteinExistence type="inferred from homology"/>
<dbReference type="GO" id="GO:0016787">
    <property type="term" value="F:hydrolase activity"/>
    <property type="evidence" value="ECO:0007669"/>
    <property type="project" value="UniProtKB-KW"/>
</dbReference>
<evidence type="ECO:0000256" key="5">
    <source>
        <dbReference type="ARBA" id="ARBA00022801"/>
    </source>
</evidence>
<sequence length="166" mass="19107">MLEIVYENNWFSVAKEENWHYLIEKKSSNGAVILILEDNKNFILIKNYRKAINKVVIELPRGYGEINETSLETAIREAYEETGYKIDKKNICKLGSINPNSAILSSEVDIFFAKVSINDRIKGSDLEVIDIIKIDKNNIKQFVINGEIKDSFTLSALHLYDLNYQN</sequence>
<comment type="cofactor">
    <cofactor evidence="2">
        <name>Mg(2+)</name>
        <dbReference type="ChEBI" id="CHEBI:18420"/>
    </cofactor>
</comment>
<dbReference type="EMBL" id="NXGJ01000013">
    <property type="protein sequence ID" value="PRM87165.1"/>
    <property type="molecule type" value="Genomic_DNA"/>
</dbReference>
<keyword evidence="5 10" id="KW-0378">Hydrolase</keyword>
<dbReference type="InterPro" id="IPR015797">
    <property type="entry name" value="NUDIX_hydrolase-like_dom_sf"/>
</dbReference>
<dbReference type="InterPro" id="IPR000086">
    <property type="entry name" value="NUDIX_hydrolase_dom"/>
</dbReference>
<dbReference type="EMBL" id="CP060693">
    <property type="protein sequence ID" value="QNM90200.1"/>
    <property type="molecule type" value="Genomic_DNA"/>
</dbReference>
<dbReference type="GO" id="GO:0019693">
    <property type="term" value="P:ribose phosphate metabolic process"/>
    <property type="evidence" value="ECO:0007669"/>
    <property type="project" value="TreeGrafter"/>
</dbReference>
<evidence type="ECO:0000313" key="10">
    <source>
        <dbReference type="EMBL" id="QNM90200.1"/>
    </source>
</evidence>
<dbReference type="PROSITE" id="PS00893">
    <property type="entry name" value="NUDIX_BOX"/>
    <property type="match status" value="1"/>
</dbReference>
<dbReference type="RefSeq" id="WP_105909677.1">
    <property type="nucleotide sequence ID" value="NZ_CP060693.1"/>
</dbReference>
<gene>
    <name evidence="9" type="ORF">CJ669_09225</name>
    <name evidence="10" type="ORF">HOO34_00175</name>
</gene>
<dbReference type="GO" id="GO:0006753">
    <property type="term" value="P:nucleoside phosphate metabolic process"/>
    <property type="evidence" value="ECO:0007669"/>
    <property type="project" value="TreeGrafter"/>
</dbReference>
<protein>
    <recommendedName>
        <fullName evidence="4">GDP-mannose pyrophosphatase</fullName>
    </recommendedName>
    <alternativeName>
        <fullName evidence="6">GDP-mannose hydrolase</fullName>
    </alternativeName>
    <alternativeName>
        <fullName evidence="7">GDPMK</fullName>
    </alternativeName>
</protein>
<comment type="catalytic activity">
    <reaction evidence="1">
        <text>GDP-alpha-D-mannose + H2O = alpha-D-mannose 1-phosphate + GMP + 2 H(+)</text>
        <dbReference type="Rhea" id="RHEA:27978"/>
        <dbReference type="ChEBI" id="CHEBI:15377"/>
        <dbReference type="ChEBI" id="CHEBI:15378"/>
        <dbReference type="ChEBI" id="CHEBI:57527"/>
        <dbReference type="ChEBI" id="CHEBI:58115"/>
        <dbReference type="ChEBI" id="CHEBI:58409"/>
    </reaction>
</comment>
<evidence type="ECO:0000259" key="8">
    <source>
        <dbReference type="PROSITE" id="PS51462"/>
    </source>
</evidence>
<reference evidence="9 11" key="1">
    <citation type="submission" date="2017-09" db="EMBL/GenBank/DDBJ databases">
        <title>Reassesment of A. cryaerophilus.</title>
        <authorList>
            <person name="Perez-Cataluna A."/>
            <person name="Collado L."/>
            <person name="Salgado O."/>
            <person name="Lefinanco V."/>
            <person name="Figueras M.J."/>
        </authorList>
    </citation>
    <scope>NUCLEOTIDE SEQUENCE [LARGE SCALE GENOMIC DNA]</scope>
    <source>
        <strain evidence="9 11">LMG 9861</strain>
    </source>
</reference>
<dbReference type="CDD" id="cd03424">
    <property type="entry name" value="NUDIX_ADPRase_Nudt5_UGPPase_Nudt14"/>
    <property type="match status" value="1"/>
</dbReference>
<organism evidence="9 11">
    <name type="scientific">Aliarcobacter cryaerophilus</name>
    <dbReference type="NCBI Taxonomy" id="28198"/>
    <lineage>
        <taxon>Bacteria</taxon>
        <taxon>Pseudomonadati</taxon>
        <taxon>Campylobacterota</taxon>
        <taxon>Epsilonproteobacteria</taxon>
        <taxon>Campylobacterales</taxon>
        <taxon>Arcobacteraceae</taxon>
        <taxon>Aliarcobacter</taxon>
    </lineage>
</organism>
<name>A0A2S9SKR3_9BACT</name>
<feature type="domain" description="Nudix hydrolase" evidence="8">
    <location>
        <begin position="25"/>
        <end position="156"/>
    </location>
</feature>